<organism evidence="2">
    <name type="scientific">Woronichinia naegeliana WA131</name>
    <dbReference type="NCBI Taxonomy" id="2824559"/>
    <lineage>
        <taxon>Bacteria</taxon>
        <taxon>Bacillati</taxon>
        <taxon>Cyanobacteriota</taxon>
        <taxon>Cyanophyceae</taxon>
        <taxon>Synechococcales</taxon>
        <taxon>Coelosphaeriaceae</taxon>
        <taxon>Woronichinia</taxon>
    </lineage>
</organism>
<feature type="transmembrane region" description="Helical" evidence="1">
    <location>
        <begin position="94"/>
        <end position="127"/>
    </location>
</feature>
<accession>A0A977L1C8</accession>
<dbReference type="AlphaFoldDB" id="A0A977L1C8"/>
<proteinExistence type="predicted"/>
<evidence type="ECO:0000256" key="1">
    <source>
        <dbReference type="SAM" id="Phobius"/>
    </source>
</evidence>
<dbReference type="EMBL" id="CP073041">
    <property type="protein sequence ID" value="UXE62585.1"/>
    <property type="molecule type" value="Genomic_DNA"/>
</dbReference>
<feature type="transmembrane region" description="Helical" evidence="1">
    <location>
        <begin position="52"/>
        <end position="74"/>
    </location>
</feature>
<reference evidence="2" key="1">
    <citation type="submission" date="2021-04" db="EMBL/GenBank/DDBJ databases">
        <title>Genome sequence of Woronichinia naegeliana from Washington state freshwater lake bloom.</title>
        <authorList>
            <person name="Dreher T.W."/>
        </authorList>
    </citation>
    <scope>NUCLEOTIDE SEQUENCE</scope>
    <source>
        <strain evidence="2">WA131</strain>
    </source>
</reference>
<keyword evidence="1" id="KW-0472">Membrane</keyword>
<evidence type="ECO:0000313" key="2">
    <source>
        <dbReference type="EMBL" id="UXE62585.1"/>
    </source>
</evidence>
<keyword evidence="1" id="KW-0812">Transmembrane</keyword>
<name>A0A977L1C8_9CYAN</name>
<dbReference type="Proteomes" id="UP001065613">
    <property type="component" value="Chromosome"/>
</dbReference>
<dbReference type="KEGG" id="wna:KA717_07455"/>
<gene>
    <name evidence="2" type="ORF">KA717_07455</name>
</gene>
<sequence length="167" mass="18861">MAWLNLIPLLSTGLLIITYAVFGWDIAAKSLGWSQILLEQFQHWHIGLEQEIFIAVIHALALMAIILTSLALTAPVTLMTFFVGSWMQSEVRSIVSILIWSFLFVLVLRWFNLFIEFLVLLAAAILGRIEFRSAGFNSLQTLGILTLICLLSFGGGVYSYFHFNQYV</sequence>
<feature type="transmembrane region" description="Helical" evidence="1">
    <location>
        <begin position="139"/>
        <end position="161"/>
    </location>
</feature>
<feature type="transmembrane region" description="Helical" evidence="1">
    <location>
        <begin position="6"/>
        <end position="31"/>
    </location>
</feature>
<keyword evidence="1" id="KW-1133">Transmembrane helix</keyword>
<protein>
    <submittedName>
        <fullName evidence="2">Uncharacterized protein</fullName>
    </submittedName>
</protein>